<sequence length="800" mass="92621">MTESDTSPLTVIVSGGGPVGLTFSLNLVMMMGKRVKIIIYEGRWFVDENSIIRWQGEEQGKMRRDQVVTLQDHVIEQMPVYVQKGLFQNIDERVWPTSRNIPIREVEDRLFDLIQPFVQAGQVELIPESLHEQTERLVKGDFDLLIGTDGSNSFVRRYCNIPMVSEGVEYACGVAYNIPTNVPSSEEPLHQALNCILTVAQTRYLVNSSSSRRGYLNIRLIKSEYDELREYLQEFQNENKLIDLSDVNQCPNSSIVWSIIRQGLEFFKIHSKYVVRVAPIEINVRHAAIVVRELRFELKEDVHEETKKYKTVLACLAGDAALNVHFWPGRGMNSGMKAAMALARNILRCCPNETVDIRRPLRFLDFLDYEGFMARLRAREQQGRSLRVLIDPIDQSVVESYSYVAMNHCHIRYRKRLIEKLQDMRQRLTERPDWPHTNRPITDEELGYAPNRINPNAIAQLSLANPWPTREMSGADVLVEGTYPFEQQNFLAVPRLNHKSLSSKPSVLFRQRFVSLWIVNESNDDIIKNLPKVSSTETRVVRTIDAAKKWMVKNRESMHERGNLFKVVIIWSEINQLIAIDFITTIRTQEAHTPILFFTNKRDEIQSALEFPNVTATDTLFDLYEFVGINQEAQWNSGCRASHVQLRSESMNSPVVFRKNISVSYSKQPKGNLLFIWIGTDDHHPTTVEQLLLMYPQLEIQFTETFNETRTYLNQNIDKIKQRQKVLVICSGRFSKESKNITDVMRLFYTVNFNVSIVVDTQDRAQLRQKLPSNIPKYVQIFDEQEHMLLFIANELSNCF</sequence>
<keyword evidence="2" id="KW-1185">Reference proteome</keyword>
<dbReference type="Gene3D" id="3.50.50.60">
    <property type="entry name" value="FAD/NAD(P)-binding domain"/>
    <property type="match status" value="1"/>
</dbReference>
<organism evidence="1 2">
    <name type="scientific">Adineta ricciae</name>
    <name type="common">Rotifer</name>
    <dbReference type="NCBI Taxonomy" id="249248"/>
    <lineage>
        <taxon>Eukaryota</taxon>
        <taxon>Metazoa</taxon>
        <taxon>Spiralia</taxon>
        <taxon>Gnathifera</taxon>
        <taxon>Rotifera</taxon>
        <taxon>Eurotatoria</taxon>
        <taxon>Bdelloidea</taxon>
        <taxon>Adinetida</taxon>
        <taxon>Adinetidae</taxon>
        <taxon>Adineta</taxon>
    </lineage>
</organism>
<dbReference type="SUPFAM" id="SSF51905">
    <property type="entry name" value="FAD/NAD(P)-binding domain"/>
    <property type="match status" value="1"/>
</dbReference>
<dbReference type="InterPro" id="IPR036188">
    <property type="entry name" value="FAD/NAD-bd_sf"/>
</dbReference>
<dbReference type="EMBL" id="CAJNOR010000629">
    <property type="protein sequence ID" value="CAF0966736.1"/>
    <property type="molecule type" value="Genomic_DNA"/>
</dbReference>
<name>A0A814EB13_ADIRI</name>
<accession>A0A814EB13</accession>
<dbReference type="Gene3D" id="3.30.9.10">
    <property type="entry name" value="D-Amino Acid Oxidase, subunit A, domain 2"/>
    <property type="match status" value="1"/>
</dbReference>
<evidence type="ECO:0000313" key="2">
    <source>
        <dbReference type="Proteomes" id="UP000663828"/>
    </source>
</evidence>
<protein>
    <submittedName>
        <fullName evidence="1">Uncharacterized protein</fullName>
    </submittedName>
</protein>
<proteinExistence type="predicted"/>
<comment type="caution">
    <text evidence="1">The sequence shown here is derived from an EMBL/GenBank/DDBJ whole genome shotgun (WGS) entry which is preliminary data.</text>
</comment>
<reference evidence="1" key="1">
    <citation type="submission" date="2021-02" db="EMBL/GenBank/DDBJ databases">
        <authorList>
            <person name="Nowell W R."/>
        </authorList>
    </citation>
    <scope>NUCLEOTIDE SEQUENCE</scope>
</reference>
<dbReference type="AlphaFoldDB" id="A0A814EB13"/>
<evidence type="ECO:0000313" key="1">
    <source>
        <dbReference type="EMBL" id="CAF0966736.1"/>
    </source>
</evidence>
<dbReference type="Proteomes" id="UP000663828">
    <property type="component" value="Unassembled WGS sequence"/>
</dbReference>
<gene>
    <name evidence="1" type="ORF">XAT740_LOCUS11448</name>
</gene>